<dbReference type="InterPro" id="IPR036236">
    <property type="entry name" value="Znf_C2H2_sf"/>
</dbReference>
<evidence type="ECO:0000313" key="8">
    <source>
        <dbReference type="EMBL" id="KAA0186379.1"/>
    </source>
</evidence>
<dbReference type="PROSITE" id="PS50157">
    <property type="entry name" value="ZINC_FINGER_C2H2_2"/>
    <property type="match status" value="1"/>
</dbReference>
<proteinExistence type="predicted"/>
<comment type="caution">
    <text evidence="8">The sequence shown here is derived from an EMBL/GenBank/DDBJ whole genome shotgun (WGS) entry which is preliminary data.</text>
</comment>
<dbReference type="SMART" id="SM00355">
    <property type="entry name" value="ZnF_C2H2"/>
    <property type="match status" value="1"/>
</dbReference>
<protein>
    <recommendedName>
        <fullName evidence="7">C2H2-type domain-containing protein</fullName>
    </recommendedName>
</protein>
<evidence type="ECO:0000259" key="7">
    <source>
        <dbReference type="PROSITE" id="PS50157"/>
    </source>
</evidence>
<reference evidence="8" key="2">
    <citation type="journal article" date="2018" name="Environ. Sci. Technol.">
        <title>The Toxicogenome of Hyalella azteca: A Model for Sediment Ecotoxicology and Evolutionary Toxicology.</title>
        <authorList>
            <person name="Poynton H.C."/>
            <person name="Hasenbein S."/>
            <person name="Benoit J.B."/>
            <person name="Sepulveda M.S."/>
            <person name="Poelchau M.F."/>
            <person name="Hughes D.S.T."/>
            <person name="Murali S.C."/>
            <person name="Chen S."/>
            <person name="Glastad K.M."/>
            <person name="Goodisman M.A.D."/>
            <person name="Werren J.H."/>
            <person name="Vineis J.H."/>
            <person name="Bowen J.L."/>
            <person name="Friedrich M."/>
            <person name="Jones J."/>
            <person name="Robertson H.M."/>
            <person name="Feyereisen R."/>
            <person name="Mechler-Hickson A."/>
            <person name="Mathers N."/>
            <person name="Lee C.E."/>
            <person name="Colbourne J.K."/>
            <person name="Biales A."/>
            <person name="Johnston J.S."/>
            <person name="Wellborn G.A."/>
            <person name="Rosendale A.J."/>
            <person name="Cridge A.G."/>
            <person name="Munoz-Torres M.C."/>
            <person name="Bain P.A."/>
            <person name="Manny A.R."/>
            <person name="Major K.M."/>
            <person name="Lambert F.N."/>
            <person name="Vulpe C.D."/>
            <person name="Tuck P."/>
            <person name="Blalock B.J."/>
            <person name="Lin Y.Y."/>
            <person name="Smith M.E."/>
            <person name="Ochoa-Acuna H."/>
            <person name="Chen M.M."/>
            <person name="Childers C.P."/>
            <person name="Qu J."/>
            <person name="Dugan S."/>
            <person name="Lee S.L."/>
            <person name="Chao H."/>
            <person name="Dinh H."/>
            <person name="Han Y."/>
            <person name="Doddapaneni H."/>
            <person name="Worley K.C."/>
            <person name="Muzny D.M."/>
            <person name="Gibbs R.A."/>
            <person name="Richards S."/>
        </authorList>
    </citation>
    <scope>NUCLEOTIDE SEQUENCE</scope>
    <source>
        <strain evidence="8">HAZT.00-mixed</strain>
        <tissue evidence="8">Whole organism</tissue>
    </source>
</reference>
<evidence type="ECO:0000256" key="3">
    <source>
        <dbReference type="ARBA" id="ARBA00022771"/>
    </source>
</evidence>
<dbReference type="OrthoDB" id="6630212at2759"/>
<dbReference type="GO" id="GO:0008270">
    <property type="term" value="F:zinc ion binding"/>
    <property type="evidence" value="ECO:0007669"/>
    <property type="project" value="UniProtKB-KW"/>
</dbReference>
<evidence type="ECO:0000256" key="4">
    <source>
        <dbReference type="ARBA" id="ARBA00022833"/>
    </source>
</evidence>
<dbReference type="FunFam" id="3.30.160.60:FF:000912">
    <property type="entry name" value="Zinc finger protein 660"/>
    <property type="match status" value="1"/>
</dbReference>
<reference evidence="8" key="1">
    <citation type="submission" date="2014-08" db="EMBL/GenBank/DDBJ databases">
        <authorList>
            <person name="Murali S."/>
            <person name="Richards S."/>
            <person name="Bandaranaike D."/>
            <person name="Bellair M."/>
            <person name="Blankenburg K."/>
            <person name="Chao H."/>
            <person name="Dinh H."/>
            <person name="Doddapaneni H."/>
            <person name="Dugan-Rocha S."/>
            <person name="Elkadiri S."/>
            <person name="Gnanaolivu R."/>
            <person name="Hughes D."/>
            <person name="Lee S."/>
            <person name="Li M."/>
            <person name="Ming W."/>
            <person name="Munidasa M."/>
            <person name="Muniz J."/>
            <person name="Nguyen L."/>
            <person name="Osuji N."/>
            <person name="Pu L.-L."/>
            <person name="Puazo M."/>
            <person name="Skinner E."/>
            <person name="Qu C."/>
            <person name="Quiroz J."/>
            <person name="Raj R."/>
            <person name="Weissenberger G."/>
            <person name="Xin Y."/>
            <person name="Zou X."/>
            <person name="Han Y."/>
            <person name="Worley K."/>
            <person name="Muzny D."/>
            <person name="Gibbs R."/>
        </authorList>
    </citation>
    <scope>NUCLEOTIDE SEQUENCE</scope>
    <source>
        <strain evidence="8">HAZT.00-mixed</strain>
        <tissue evidence="8">Whole organism</tissue>
    </source>
</reference>
<reference evidence="8" key="3">
    <citation type="submission" date="2019-06" db="EMBL/GenBank/DDBJ databases">
        <authorList>
            <person name="Poynton C."/>
            <person name="Hasenbein S."/>
            <person name="Benoit J.B."/>
            <person name="Sepulveda M.S."/>
            <person name="Poelchau M.F."/>
            <person name="Murali S.C."/>
            <person name="Chen S."/>
            <person name="Glastad K.M."/>
            <person name="Werren J.H."/>
            <person name="Vineis J.H."/>
            <person name="Bowen J.L."/>
            <person name="Friedrich M."/>
            <person name="Jones J."/>
            <person name="Robertson H.M."/>
            <person name="Feyereisen R."/>
            <person name="Mechler-Hickson A."/>
            <person name="Mathers N."/>
            <person name="Lee C.E."/>
            <person name="Colbourne J.K."/>
            <person name="Biales A."/>
            <person name="Johnston J.S."/>
            <person name="Wellborn G.A."/>
            <person name="Rosendale A.J."/>
            <person name="Cridge A.G."/>
            <person name="Munoz-Torres M.C."/>
            <person name="Bain P.A."/>
            <person name="Manny A.R."/>
            <person name="Major K.M."/>
            <person name="Lambert F.N."/>
            <person name="Vulpe C.D."/>
            <person name="Tuck P."/>
            <person name="Blalock B.J."/>
            <person name="Lin Y.-Y."/>
            <person name="Smith M.E."/>
            <person name="Ochoa-Acuna H."/>
            <person name="Chen M.-J.M."/>
            <person name="Childers C.P."/>
            <person name="Qu J."/>
            <person name="Dugan S."/>
            <person name="Lee S.L."/>
            <person name="Chao H."/>
            <person name="Dinh H."/>
            <person name="Han Y."/>
            <person name="Doddapaneni H."/>
            <person name="Worley K.C."/>
            <person name="Muzny D.M."/>
            <person name="Gibbs R.A."/>
            <person name="Richards S."/>
        </authorList>
    </citation>
    <scope>NUCLEOTIDE SEQUENCE</scope>
    <source>
        <strain evidence="8">HAZT.00-mixed</strain>
        <tissue evidence="8">Whole organism</tissue>
    </source>
</reference>
<evidence type="ECO:0000256" key="2">
    <source>
        <dbReference type="ARBA" id="ARBA00022737"/>
    </source>
</evidence>
<keyword evidence="3 5" id="KW-0863">Zinc-finger</keyword>
<dbReference type="SUPFAM" id="SSF57667">
    <property type="entry name" value="beta-beta-alpha zinc fingers"/>
    <property type="match status" value="1"/>
</dbReference>
<dbReference type="Gene3D" id="3.30.160.60">
    <property type="entry name" value="Classic Zinc Finger"/>
    <property type="match status" value="1"/>
</dbReference>
<dbReference type="AlphaFoldDB" id="A0A6A0GSG4"/>
<evidence type="ECO:0000256" key="1">
    <source>
        <dbReference type="ARBA" id="ARBA00022723"/>
    </source>
</evidence>
<dbReference type="InterPro" id="IPR013087">
    <property type="entry name" value="Znf_C2H2_type"/>
</dbReference>
<keyword evidence="4" id="KW-0862">Zinc</keyword>
<evidence type="ECO:0000256" key="5">
    <source>
        <dbReference type="PROSITE-ProRule" id="PRU00042"/>
    </source>
</evidence>
<dbReference type="Proteomes" id="UP000711488">
    <property type="component" value="Unassembled WGS sequence"/>
</dbReference>
<dbReference type="PANTHER" id="PTHR23235">
    <property type="entry name" value="KRUEPPEL-LIKE TRANSCRIPTION FACTOR"/>
    <property type="match status" value="1"/>
</dbReference>
<evidence type="ECO:0000256" key="6">
    <source>
        <dbReference type="SAM" id="MobiDB-lite"/>
    </source>
</evidence>
<gene>
    <name evidence="8" type="ORF">HAZT_HAZT003546</name>
</gene>
<organism evidence="8">
    <name type="scientific">Hyalella azteca</name>
    <name type="common">Amphipod</name>
    <dbReference type="NCBI Taxonomy" id="294128"/>
    <lineage>
        <taxon>Eukaryota</taxon>
        <taxon>Metazoa</taxon>
        <taxon>Ecdysozoa</taxon>
        <taxon>Arthropoda</taxon>
        <taxon>Crustacea</taxon>
        <taxon>Multicrustacea</taxon>
        <taxon>Malacostraca</taxon>
        <taxon>Eumalacostraca</taxon>
        <taxon>Peracarida</taxon>
        <taxon>Amphipoda</taxon>
        <taxon>Senticaudata</taxon>
        <taxon>Talitrida</taxon>
        <taxon>Talitroidea</taxon>
        <taxon>Hyalellidae</taxon>
        <taxon>Hyalella</taxon>
    </lineage>
</organism>
<sequence>MQIHRRMHTGEKPYCCTLCGKAFSRKDHMIKHMNVHYKYRRQVEPDMESSASVDFVCNDRGVSGDLPVQSALYGVSIMQEQQSELQTKLAALSALAKAFEIQNKERSQACMKSMELSDFDIKNALHCFGGGGGLGPSWNGEILRDLLHRVSFTEQVRLDSIFSGGSPDTLPLETNVTSAHDDFSSLTTDEGSWPADSGSLPADAGSLPADADSLPADADSLPADADSLSTDAGSLPAGADSLPADADSLPADADSLSTDAGSLPADTESDSGPTDGTYAFPADSPSCTSPRDGAVLAATGSSSVNISGSRTTEEDEHIENSNDTIPMSTPFPKAFSIVSCNRNIEQILENHSLLDRLLHEPHVAGDAPECADTLMRVEDYLAILRAPENLATDAKIAAAKDDV</sequence>
<keyword evidence="2" id="KW-0677">Repeat</keyword>
<keyword evidence="1" id="KW-0479">Metal-binding</keyword>
<feature type="domain" description="C2H2-type" evidence="7">
    <location>
        <begin position="14"/>
        <end position="41"/>
    </location>
</feature>
<name>A0A6A0GSG4_HYAAZ</name>
<dbReference type="PROSITE" id="PS00028">
    <property type="entry name" value="ZINC_FINGER_C2H2_1"/>
    <property type="match status" value="1"/>
</dbReference>
<accession>A0A6A0GSG4</accession>
<dbReference type="EMBL" id="JQDR03015604">
    <property type="protein sequence ID" value="KAA0186379.1"/>
    <property type="molecule type" value="Genomic_DNA"/>
</dbReference>
<feature type="compositionally biased region" description="Polar residues" evidence="6">
    <location>
        <begin position="299"/>
        <end position="310"/>
    </location>
</feature>
<feature type="compositionally biased region" description="Low complexity" evidence="6">
    <location>
        <begin position="206"/>
        <end position="260"/>
    </location>
</feature>
<feature type="region of interest" description="Disordered" evidence="6">
    <location>
        <begin position="182"/>
        <end position="326"/>
    </location>
</feature>